<dbReference type="InterPro" id="IPR023808">
    <property type="entry name" value="Nitrile_Hydratase_acc_put"/>
</dbReference>
<name>A0A4D4K272_9ACTN</name>
<sequence length="137" mass="14445">MTAPLDIEGPAAPPRSNGELVFAEPWESRAFGMAVSLYEAGAFTWPEFQAALIARIAAWEAAAAPDEPYHYYRLWLAALEDTLAGRCAVSADEVTARTLALAQRPRTTTTATATTTSTTTPTDPGASSPCALGSVVK</sequence>
<dbReference type="Proteomes" id="UP000299290">
    <property type="component" value="Unassembled WGS sequence"/>
</dbReference>
<evidence type="ECO:0000259" key="2">
    <source>
        <dbReference type="Pfam" id="PF21006"/>
    </source>
</evidence>
<feature type="region of interest" description="Disordered" evidence="1">
    <location>
        <begin position="102"/>
        <end position="137"/>
    </location>
</feature>
<proteinExistence type="predicted"/>
<comment type="caution">
    <text evidence="3">The sequence shown here is derived from an EMBL/GenBank/DDBJ whole genome shotgun (WGS) entry which is preliminary data.</text>
</comment>
<dbReference type="NCBIfam" id="TIGR03889">
    <property type="entry name" value="nitrile_acc"/>
    <property type="match status" value="1"/>
</dbReference>
<dbReference type="InterPro" id="IPR008990">
    <property type="entry name" value="Elect_transpt_acc-like_dom_sf"/>
</dbReference>
<reference evidence="3 4" key="1">
    <citation type="journal article" date="2020" name="Int. J. Syst. Evol. Microbiol.">
        <title>Reclassification of Streptomyces castelarensis and Streptomyces sporoclivatus as later heterotypic synonyms of Streptomyces antimycoticus.</title>
        <authorList>
            <person name="Komaki H."/>
            <person name="Tamura T."/>
        </authorList>
    </citation>
    <scope>NUCLEOTIDE SEQUENCE [LARGE SCALE GENOMIC DNA]</scope>
    <source>
        <strain evidence="3 4">NBRC 12839</strain>
    </source>
</reference>
<evidence type="ECO:0000313" key="4">
    <source>
        <dbReference type="Proteomes" id="UP000299290"/>
    </source>
</evidence>
<dbReference type="SUPFAM" id="SSF50090">
    <property type="entry name" value="Electron transport accessory proteins"/>
    <property type="match status" value="1"/>
</dbReference>
<dbReference type="InterPro" id="IPR049054">
    <property type="entry name" value="CN_hydtase_beta-like_N"/>
</dbReference>
<dbReference type="EMBL" id="BJHV01000001">
    <property type="protein sequence ID" value="GDY40377.1"/>
    <property type="molecule type" value="Genomic_DNA"/>
</dbReference>
<feature type="domain" description="Nitrile hydratase beta subunit-like N-terminal" evidence="2">
    <location>
        <begin position="17"/>
        <end position="110"/>
    </location>
</feature>
<gene>
    <name evidence="3" type="ORF">SANT12839_012590</name>
</gene>
<evidence type="ECO:0000256" key="1">
    <source>
        <dbReference type="SAM" id="MobiDB-lite"/>
    </source>
</evidence>
<feature type="compositionally biased region" description="Low complexity" evidence="1">
    <location>
        <begin position="102"/>
        <end position="122"/>
    </location>
</feature>
<dbReference type="InterPro" id="IPR042262">
    <property type="entry name" value="CN_hydtase_beta_C"/>
</dbReference>
<evidence type="ECO:0000313" key="3">
    <source>
        <dbReference type="EMBL" id="GDY40377.1"/>
    </source>
</evidence>
<dbReference type="Gene3D" id="1.10.472.20">
    <property type="entry name" value="Nitrile hydratase, beta subunit"/>
    <property type="match status" value="1"/>
</dbReference>
<dbReference type="Pfam" id="PF21006">
    <property type="entry name" value="NHase_beta_N"/>
    <property type="match status" value="1"/>
</dbReference>
<dbReference type="RefSeq" id="WP_228052636.1">
    <property type="nucleotide sequence ID" value="NZ_BJHV01000001.1"/>
</dbReference>
<organism evidence="3 4">
    <name type="scientific">Streptomyces antimycoticus</name>
    <dbReference type="NCBI Taxonomy" id="68175"/>
    <lineage>
        <taxon>Bacteria</taxon>
        <taxon>Bacillati</taxon>
        <taxon>Actinomycetota</taxon>
        <taxon>Actinomycetes</taxon>
        <taxon>Kitasatosporales</taxon>
        <taxon>Streptomycetaceae</taxon>
        <taxon>Streptomyces</taxon>
        <taxon>Streptomyces violaceusniger group</taxon>
    </lineage>
</organism>
<protein>
    <recommendedName>
        <fullName evidence="2">Nitrile hydratase beta subunit-like N-terminal domain-containing protein</fullName>
    </recommendedName>
</protein>
<keyword evidence="4" id="KW-1185">Reference proteome</keyword>
<accession>A0A4D4K272</accession>
<dbReference type="AlphaFoldDB" id="A0A4D4K272"/>